<proteinExistence type="predicted"/>
<sequence length="398" mass="46223">MRALLITPEPRKTTTRPYPSMDLSAELWYMIFELVEEDWVEDRTEKCGHPMLPLLLVCKDWKDIAISLLYRSLILNENASLSQMVRVLSSRRLVEDRVGNSIRHVMLGDNFYSLDNDTRDIMCILARAPRLVSLQGIKGSYRELDLLAITCSGTLRELQFANDKAEPIAPALQVLHHFSSLRSLEFAAEEDLTAPDDLGGLLPLDLPVLRSLSVDIMMAPTVLIYFSRCRFLALKELHVSDLYEEELSILHDFLSYHGPKLEHLGFNCASEEAFPKNMFPNLQHLTFGDRSDLDDPWPMQEWYSAIPASVRHLHLRTIWVTEPEDHLPYIDLLHRHRQSIPFKFIHLDHVDFVWRKLYLEKHSVYAGDWVKFALRLEEELGIVVLDKNGRKWTLRRPD</sequence>
<dbReference type="AlphaFoldDB" id="A0A167KBJ0"/>
<dbReference type="SUPFAM" id="SSF52047">
    <property type="entry name" value="RNI-like"/>
    <property type="match status" value="1"/>
</dbReference>
<protein>
    <recommendedName>
        <fullName evidence="3">F-box domain-containing protein</fullName>
    </recommendedName>
</protein>
<name>A0A167KBJ0_CALVF</name>
<evidence type="ECO:0000313" key="1">
    <source>
        <dbReference type="EMBL" id="KZO94471.1"/>
    </source>
</evidence>
<evidence type="ECO:0008006" key="3">
    <source>
        <dbReference type="Google" id="ProtNLM"/>
    </source>
</evidence>
<organism evidence="1 2">
    <name type="scientific">Calocera viscosa (strain TUFC12733)</name>
    <dbReference type="NCBI Taxonomy" id="1330018"/>
    <lineage>
        <taxon>Eukaryota</taxon>
        <taxon>Fungi</taxon>
        <taxon>Dikarya</taxon>
        <taxon>Basidiomycota</taxon>
        <taxon>Agaricomycotina</taxon>
        <taxon>Dacrymycetes</taxon>
        <taxon>Dacrymycetales</taxon>
        <taxon>Dacrymycetaceae</taxon>
        <taxon>Calocera</taxon>
    </lineage>
</organism>
<keyword evidence="2" id="KW-1185">Reference proteome</keyword>
<evidence type="ECO:0000313" key="2">
    <source>
        <dbReference type="Proteomes" id="UP000076738"/>
    </source>
</evidence>
<dbReference type="EMBL" id="KV417294">
    <property type="protein sequence ID" value="KZO94471.1"/>
    <property type="molecule type" value="Genomic_DNA"/>
</dbReference>
<dbReference type="Proteomes" id="UP000076738">
    <property type="component" value="Unassembled WGS sequence"/>
</dbReference>
<gene>
    <name evidence="1" type="ORF">CALVIDRAFT_538931</name>
</gene>
<reference evidence="1 2" key="1">
    <citation type="journal article" date="2016" name="Mol. Biol. Evol.">
        <title>Comparative Genomics of Early-Diverging Mushroom-Forming Fungi Provides Insights into the Origins of Lignocellulose Decay Capabilities.</title>
        <authorList>
            <person name="Nagy L.G."/>
            <person name="Riley R."/>
            <person name="Tritt A."/>
            <person name="Adam C."/>
            <person name="Daum C."/>
            <person name="Floudas D."/>
            <person name="Sun H."/>
            <person name="Yadav J.S."/>
            <person name="Pangilinan J."/>
            <person name="Larsson K.H."/>
            <person name="Matsuura K."/>
            <person name="Barry K."/>
            <person name="Labutti K."/>
            <person name="Kuo R."/>
            <person name="Ohm R.A."/>
            <person name="Bhattacharya S.S."/>
            <person name="Shirouzu T."/>
            <person name="Yoshinaga Y."/>
            <person name="Martin F.M."/>
            <person name="Grigoriev I.V."/>
            <person name="Hibbett D.S."/>
        </authorList>
    </citation>
    <scope>NUCLEOTIDE SEQUENCE [LARGE SCALE GENOMIC DNA]</scope>
    <source>
        <strain evidence="1 2">TUFC12733</strain>
    </source>
</reference>
<dbReference type="OrthoDB" id="3422663at2759"/>
<accession>A0A167KBJ0</accession>